<evidence type="ECO:0000313" key="2">
    <source>
        <dbReference type="Proteomes" id="UP000035932"/>
    </source>
</evidence>
<gene>
    <name evidence="1" type="ORF">ACS04_10225</name>
</gene>
<dbReference type="RefSeq" id="WP_048476236.1">
    <property type="nucleotide sequence ID" value="NZ_JBIRUD010000002.1"/>
</dbReference>
<dbReference type="STRING" id="66430.ACS04_10225"/>
<dbReference type="Proteomes" id="UP000035932">
    <property type="component" value="Unassembled WGS sequence"/>
</dbReference>
<reference evidence="1 2" key="1">
    <citation type="submission" date="2015-06" db="EMBL/GenBank/DDBJ databases">
        <title>Recapitulation of the evolution of biosynthetic gene clusters reveals hidden chemical diversity on bacterial genomes.</title>
        <authorList>
            <person name="Cruz-Morales P."/>
            <person name="Martinez-Guerrero C."/>
            <person name="Morales-Escalante M.A."/>
            <person name="Yanez-Guerra L.A."/>
            <person name="Kopp J.F."/>
            <person name="Feldmann J."/>
            <person name="Ramos-Aboites H.E."/>
            <person name="Barona-Gomez F."/>
        </authorList>
    </citation>
    <scope>NUCLEOTIDE SEQUENCE [LARGE SCALE GENOMIC DNA]</scope>
    <source>
        <strain evidence="1 2">ATCC 31245</strain>
    </source>
</reference>
<dbReference type="AlphaFoldDB" id="A0A0J7AL83"/>
<keyword evidence="2" id="KW-1185">Reference proteome</keyword>
<accession>A0A0J7AL83</accession>
<comment type="caution">
    <text evidence="1">The sequence shown here is derived from an EMBL/GenBank/DDBJ whole genome shotgun (WGS) entry which is preliminary data.</text>
</comment>
<sequence length="101" mass="11272">MSANVAFTFRVTGIEDEARAQAVVEELRELMRDESIGRQVTVGIRQEDGVHVVTGGTDFPLSVSRAHLWCPEFEKSVAWYAKEAAPSAVCAVEWSYPDEQR</sequence>
<dbReference type="PATRIC" id="fig|66430.4.peg.4428"/>
<name>A0A0J7AL83_9ACTN</name>
<protein>
    <submittedName>
        <fullName evidence="1">Uncharacterized protein</fullName>
    </submittedName>
</protein>
<dbReference type="EMBL" id="LFML01000038">
    <property type="protein sequence ID" value="KMO97916.1"/>
    <property type="molecule type" value="Genomic_DNA"/>
</dbReference>
<dbReference type="OrthoDB" id="4562967at2"/>
<evidence type="ECO:0000313" key="1">
    <source>
        <dbReference type="EMBL" id="KMO97916.1"/>
    </source>
</evidence>
<proteinExistence type="predicted"/>
<organism evidence="1 2">
    <name type="scientific">Streptomyces roseus</name>
    <dbReference type="NCBI Taxonomy" id="66430"/>
    <lineage>
        <taxon>Bacteria</taxon>
        <taxon>Bacillati</taxon>
        <taxon>Actinomycetota</taxon>
        <taxon>Actinomycetes</taxon>
        <taxon>Kitasatosporales</taxon>
        <taxon>Streptomycetaceae</taxon>
        <taxon>Streptomyces</taxon>
    </lineage>
</organism>